<dbReference type="EMBL" id="AYXG01000075">
    <property type="protein sequence ID" value="EWC62599.1"/>
    <property type="molecule type" value="Genomic_DNA"/>
</dbReference>
<accession>W7J9C4</accession>
<keyword evidence="5" id="KW-1185">Reference proteome</keyword>
<dbReference type="AlphaFoldDB" id="W7J9C4"/>
<evidence type="ECO:0000259" key="3">
    <source>
        <dbReference type="Pfam" id="PF09557"/>
    </source>
</evidence>
<dbReference type="eggNOG" id="COG3861">
    <property type="taxonomic scope" value="Bacteria"/>
</dbReference>
<dbReference type="OrthoDB" id="3712018at2"/>
<organism evidence="4 5">
    <name type="scientific">Actinokineospora spheciospongiae</name>
    <dbReference type="NCBI Taxonomy" id="909613"/>
    <lineage>
        <taxon>Bacteria</taxon>
        <taxon>Bacillati</taxon>
        <taxon>Actinomycetota</taxon>
        <taxon>Actinomycetes</taxon>
        <taxon>Pseudonocardiales</taxon>
        <taxon>Pseudonocardiaceae</taxon>
        <taxon>Actinokineospora</taxon>
    </lineage>
</organism>
<feature type="region of interest" description="Disordered" evidence="1">
    <location>
        <begin position="226"/>
        <end position="254"/>
    </location>
</feature>
<dbReference type="STRING" id="909613.UO65_2102"/>
<protein>
    <recommendedName>
        <fullName evidence="6">DUF2382 domain-containing protein</fullName>
    </recommendedName>
</protein>
<dbReference type="Pfam" id="PF09557">
    <property type="entry name" value="DUF2382"/>
    <property type="match status" value="1"/>
</dbReference>
<name>W7J9C4_9PSEU</name>
<evidence type="ECO:0000313" key="5">
    <source>
        <dbReference type="Proteomes" id="UP000019277"/>
    </source>
</evidence>
<sequence>MGFPKRAEDIIGLTAHDRSGDKVGKIGQVYYDDQTEQPKWVTVNTGLFGMNESFVPLQGARADGDTVVLGQEKSVIKDAPNVGHDQHLSEAEEMELYRYYGLKAEQGQGERAVGTERRAEPVRTGRGNGEATMTRSEERLNVGTRNEEVGKVRLRKHVVTEEQQVSVPVRREELRVERTPITGAERGAAGKHADFTEAEQEVTLHQERPVVGKEAVPVEKVRVGTETVTENETVRGEVRKEQVEVDGADERRRR</sequence>
<evidence type="ECO:0000313" key="4">
    <source>
        <dbReference type="EMBL" id="EWC62599.1"/>
    </source>
</evidence>
<evidence type="ECO:0000256" key="1">
    <source>
        <dbReference type="SAM" id="MobiDB-lite"/>
    </source>
</evidence>
<dbReference type="PANTHER" id="PTHR38463">
    <property type="entry name" value="STRESS RESPONSE PROTEIN YSNF"/>
    <property type="match status" value="1"/>
</dbReference>
<feature type="compositionally biased region" description="Basic and acidic residues" evidence="1">
    <location>
        <begin position="113"/>
        <end position="123"/>
    </location>
</feature>
<dbReference type="InterPro" id="IPR019060">
    <property type="entry name" value="DUF2382"/>
</dbReference>
<dbReference type="SUPFAM" id="SSF50346">
    <property type="entry name" value="PRC-barrel domain"/>
    <property type="match status" value="1"/>
</dbReference>
<comment type="caution">
    <text evidence="4">The sequence shown here is derived from an EMBL/GenBank/DDBJ whole genome shotgun (WGS) entry which is preliminary data.</text>
</comment>
<reference evidence="4 5" key="1">
    <citation type="journal article" date="2014" name="Genome Announc.">
        <title>Draft Genome Sequence of the Antitrypanosomally Active Sponge-Associated Bacterium Actinokineospora sp. Strain EG49.</title>
        <authorList>
            <person name="Harjes J."/>
            <person name="Ryu T."/>
            <person name="Abdelmohsen U.R."/>
            <person name="Moitinho-Silva L."/>
            <person name="Horn H."/>
            <person name="Ravasi T."/>
            <person name="Hentschel U."/>
        </authorList>
    </citation>
    <scope>NUCLEOTIDE SEQUENCE [LARGE SCALE GENOMIC DNA]</scope>
    <source>
        <strain evidence="4 5">EG49</strain>
    </source>
</reference>
<gene>
    <name evidence="4" type="ORF">UO65_2102</name>
</gene>
<evidence type="ECO:0000259" key="2">
    <source>
        <dbReference type="Pfam" id="PF05239"/>
    </source>
</evidence>
<dbReference type="InterPro" id="IPR027275">
    <property type="entry name" value="PRC-brl_dom"/>
</dbReference>
<dbReference type="GO" id="GO:0030077">
    <property type="term" value="C:plasma membrane light-harvesting complex"/>
    <property type="evidence" value="ECO:0007669"/>
    <property type="project" value="InterPro"/>
</dbReference>
<dbReference type="PATRIC" id="fig|909613.9.peg.2118"/>
<dbReference type="InterPro" id="IPR014747">
    <property type="entry name" value="Bac_photo_RC_H_C"/>
</dbReference>
<feature type="compositionally biased region" description="Basic and acidic residues" evidence="1">
    <location>
        <begin position="232"/>
        <end position="254"/>
    </location>
</feature>
<feature type="domain" description="PRC-barrel" evidence="2">
    <location>
        <begin position="6"/>
        <end position="69"/>
    </location>
</feature>
<dbReference type="GO" id="GO:0019684">
    <property type="term" value="P:photosynthesis, light reaction"/>
    <property type="evidence" value="ECO:0007669"/>
    <property type="project" value="InterPro"/>
</dbReference>
<dbReference type="Proteomes" id="UP000019277">
    <property type="component" value="Unassembled WGS sequence"/>
</dbReference>
<dbReference type="InterPro" id="IPR011033">
    <property type="entry name" value="PRC_barrel-like_sf"/>
</dbReference>
<feature type="domain" description="DUF2382" evidence="3">
    <location>
        <begin position="133"/>
        <end position="245"/>
    </location>
</feature>
<dbReference type="InterPro" id="IPR052967">
    <property type="entry name" value="Stress_Response_Assoc"/>
</dbReference>
<dbReference type="RefSeq" id="WP_035281104.1">
    <property type="nucleotide sequence ID" value="NZ_AYXG01000075.1"/>
</dbReference>
<dbReference type="Pfam" id="PF05239">
    <property type="entry name" value="PRC"/>
    <property type="match status" value="1"/>
</dbReference>
<evidence type="ECO:0008006" key="6">
    <source>
        <dbReference type="Google" id="ProtNLM"/>
    </source>
</evidence>
<dbReference type="Gene3D" id="3.90.50.10">
    <property type="entry name" value="Photosynthetic Reaction Center, subunit H, domain 2"/>
    <property type="match status" value="1"/>
</dbReference>
<proteinExistence type="predicted"/>
<dbReference type="PANTHER" id="PTHR38463:SF1">
    <property type="entry name" value="STRESS RESPONSE PROTEIN YSNF"/>
    <property type="match status" value="1"/>
</dbReference>
<accession>A0A8E2X1M1</accession>
<feature type="region of interest" description="Disordered" evidence="1">
    <location>
        <begin position="108"/>
        <end position="133"/>
    </location>
</feature>